<feature type="domain" description="HTH cro/C1-type" evidence="1">
    <location>
        <begin position="60"/>
        <end position="96"/>
    </location>
</feature>
<dbReference type="EMBL" id="JACHGR010000009">
    <property type="protein sequence ID" value="MBB6056712.1"/>
    <property type="molecule type" value="Genomic_DNA"/>
</dbReference>
<accession>A0A841GQ86</accession>
<name>A0A841GQ86_9GAMM</name>
<dbReference type="Gene3D" id="1.10.260.40">
    <property type="entry name" value="lambda repressor-like DNA-binding domains"/>
    <property type="match status" value="1"/>
</dbReference>
<dbReference type="Pfam" id="PF01381">
    <property type="entry name" value="HTH_3"/>
    <property type="match status" value="1"/>
</dbReference>
<comment type="caution">
    <text evidence="2">The sequence shown here is derived from an EMBL/GenBank/DDBJ whole genome shotgun (WGS) entry which is preliminary data.</text>
</comment>
<reference evidence="2 3" key="1">
    <citation type="submission" date="2020-08" db="EMBL/GenBank/DDBJ databases">
        <title>Genomic Encyclopedia of Type Strains, Phase IV (KMG-IV): sequencing the most valuable type-strain genomes for metagenomic binning, comparative biology and taxonomic classification.</title>
        <authorList>
            <person name="Goeker M."/>
        </authorList>
    </citation>
    <scope>NUCLEOTIDE SEQUENCE [LARGE SCALE GENOMIC DNA]</scope>
    <source>
        <strain evidence="2 3">DSM 22975</strain>
    </source>
</reference>
<evidence type="ECO:0000259" key="1">
    <source>
        <dbReference type="PROSITE" id="PS50943"/>
    </source>
</evidence>
<dbReference type="PROSITE" id="PS50943">
    <property type="entry name" value="HTH_CROC1"/>
    <property type="match status" value="1"/>
</dbReference>
<proteinExistence type="predicted"/>
<evidence type="ECO:0000313" key="2">
    <source>
        <dbReference type="EMBL" id="MBB6056712.1"/>
    </source>
</evidence>
<dbReference type="AlphaFoldDB" id="A0A841GQ86"/>
<dbReference type="InterPro" id="IPR001387">
    <property type="entry name" value="Cro/C1-type_HTH"/>
</dbReference>
<dbReference type="SUPFAM" id="SSF47413">
    <property type="entry name" value="lambda repressor-like DNA-binding domains"/>
    <property type="match status" value="1"/>
</dbReference>
<dbReference type="RefSeq" id="WP_188027430.1">
    <property type="nucleotide sequence ID" value="NZ_JACHGR010000009.1"/>
</dbReference>
<dbReference type="GO" id="GO:0003677">
    <property type="term" value="F:DNA binding"/>
    <property type="evidence" value="ECO:0007669"/>
    <property type="project" value="UniProtKB-KW"/>
</dbReference>
<gene>
    <name evidence="2" type="ORF">HNR75_002651</name>
</gene>
<keyword evidence="3" id="KW-1185">Reference proteome</keyword>
<protein>
    <submittedName>
        <fullName evidence="2">DNA-binding transcriptional regulator YiaG</fullName>
    </submittedName>
</protein>
<dbReference type="CDD" id="cd00093">
    <property type="entry name" value="HTH_XRE"/>
    <property type="match status" value="1"/>
</dbReference>
<dbReference type="InterPro" id="IPR010982">
    <property type="entry name" value="Lambda_DNA-bd_dom_sf"/>
</dbReference>
<dbReference type="SMART" id="SM00530">
    <property type="entry name" value="HTH_XRE"/>
    <property type="match status" value="1"/>
</dbReference>
<keyword evidence="2" id="KW-0238">DNA-binding</keyword>
<evidence type="ECO:0000313" key="3">
    <source>
        <dbReference type="Proteomes" id="UP000585721"/>
    </source>
</evidence>
<dbReference type="Proteomes" id="UP000585721">
    <property type="component" value="Unassembled WGS sequence"/>
</dbReference>
<organism evidence="2 3">
    <name type="scientific">Tolumonas osonensis</name>
    <dbReference type="NCBI Taxonomy" id="675874"/>
    <lineage>
        <taxon>Bacteria</taxon>
        <taxon>Pseudomonadati</taxon>
        <taxon>Pseudomonadota</taxon>
        <taxon>Gammaproteobacteria</taxon>
        <taxon>Aeromonadales</taxon>
        <taxon>Aeromonadaceae</taxon>
        <taxon>Tolumonas</taxon>
    </lineage>
</organism>
<sequence length="151" mass="17152">MKKYQYKECGLSNVYLLNGFTIINDEEYGECVSINNRAALEIAIAKNVINLQRPLTGEELRYLRKAMNLSQKAIGEQMGLSEQTIARWEKDESKPSRSEDAVIRDLYCEYINSDSKISFFLKAIANAEAEAVMTREMNLCTDEHGAWEVAA</sequence>